<accession>A0A9P7YSX3</accession>
<dbReference type="InterPro" id="IPR052099">
    <property type="entry name" value="Regulatory_TF_Diverse"/>
</dbReference>
<comment type="caution">
    <text evidence="4">The sequence shown here is derived from an EMBL/GenBank/DDBJ whole genome shotgun (WGS) entry which is preliminary data.</text>
</comment>
<dbReference type="SUPFAM" id="SSF47459">
    <property type="entry name" value="HLH, helix-loop-helix DNA-binding domain"/>
    <property type="match status" value="1"/>
</dbReference>
<feature type="compositionally biased region" description="Low complexity" evidence="2">
    <location>
        <begin position="198"/>
        <end position="207"/>
    </location>
</feature>
<sequence>MFNWEFCDEVVYPQANLEGYYSSPQTKFADTGSLKWETSPINTAPWSGSDQTLSPMSALSQDFYSQSMFEPEFNLDVFPGDSLDSSMTATNTGGDFPLSSVVFLPTTDMDVDLFETTGNPSWQSESIHQTKVHVPRVDPVEQKHRLKDVPKPREPSIKAKSEPKTSRTTRFSKGSRAPPAPLKRTKLCSRSKPSKRQASFSSPPSSADPQTRTNHNLIERKYRNRLNGQFETLLSALPTPAEDSSRDEETEKRISKAEILTLAKERIESLERDMEALENQRGKLRGNLDMLQITHNSTSIGPDGI</sequence>
<dbReference type="InterPro" id="IPR011598">
    <property type="entry name" value="bHLH_dom"/>
</dbReference>
<evidence type="ECO:0000313" key="5">
    <source>
        <dbReference type="Proteomes" id="UP000824998"/>
    </source>
</evidence>
<feature type="compositionally biased region" description="Basic and acidic residues" evidence="2">
    <location>
        <begin position="135"/>
        <end position="165"/>
    </location>
</feature>
<feature type="compositionally biased region" description="Basic residues" evidence="2">
    <location>
        <begin position="183"/>
        <end position="195"/>
    </location>
</feature>
<keyword evidence="1" id="KW-0175">Coiled coil</keyword>
<dbReference type="Gene3D" id="4.10.280.10">
    <property type="entry name" value="Helix-loop-helix DNA-binding domain"/>
    <property type="match status" value="1"/>
</dbReference>
<dbReference type="Proteomes" id="UP000824998">
    <property type="component" value="Unassembled WGS sequence"/>
</dbReference>
<dbReference type="SMART" id="SM00353">
    <property type="entry name" value="HLH"/>
    <property type="match status" value="1"/>
</dbReference>
<organism evidence="4 5">
    <name type="scientific">Amylocarpus encephaloides</name>
    <dbReference type="NCBI Taxonomy" id="45428"/>
    <lineage>
        <taxon>Eukaryota</taxon>
        <taxon>Fungi</taxon>
        <taxon>Dikarya</taxon>
        <taxon>Ascomycota</taxon>
        <taxon>Pezizomycotina</taxon>
        <taxon>Leotiomycetes</taxon>
        <taxon>Helotiales</taxon>
        <taxon>Helotiales incertae sedis</taxon>
        <taxon>Amylocarpus</taxon>
    </lineage>
</organism>
<feature type="region of interest" description="Disordered" evidence="2">
    <location>
        <begin position="115"/>
        <end position="213"/>
    </location>
</feature>
<dbReference type="PANTHER" id="PTHR47336:SF2">
    <property type="entry name" value="TRANSCRIPTION FACTOR HMS1-RELATED"/>
    <property type="match status" value="1"/>
</dbReference>
<evidence type="ECO:0000256" key="1">
    <source>
        <dbReference type="SAM" id="Coils"/>
    </source>
</evidence>
<name>A0A9P7YSX3_9HELO</name>
<feature type="compositionally biased region" description="Polar residues" evidence="2">
    <location>
        <begin position="116"/>
        <end position="129"/>
    </location>
</feature>
<keyword evidence="5" id="KW-1185">Reference proteome</keyword>
<reference evidence="4" key="1">
    <citation type="journal article" date="2021" name="IMA Fungus">
        <title>Genomic characterization of three marine fungi, including Emericellopsis atlantica sp. nov. with signatures of a generalist lifestyle and marine biomass degradation.</title>
        <authorList>
            <person name="Hagestad O.C."/>
            <person name="Hou L."/>
            <person name="Andersen J.H."/>
            <person name="Hansen E.H."/>
            <person name="Altermark B."/>
            <person name="Li C."/>
            <person name="Kuhnert E."/>
            <person name="Cox R.J."/>
            <person name="Crous P.W."/>
            <person name="Spatafora J.W."/>
            <person name="Lail K."/>
            <person name="Amirebrahimi M."/>
            <person name="Lipzen A."/>
            <person name="Pangilinan J."/>
            <person name="Andreopoulos W."/>
            <person name="Hayes R.D."/>
            <person name="Ng V."/>
            <person name="Grigoriev I.V."/>
            <person name="Jackson S.A."/>
            <person name="Sutton T.D.S."/>
            <person name="Dobson A.D.W."/>
            <person name="Rama T."/>
        </authorList>
    </citation>
    <scope>NUCLEOTIDE SEQUENCE</scope>
    <source>
        <strain evidence="4">TRa018bII</strain>
    </source>
</reference>
<proteinExistence type="predicted"/>
<dbReference type="PANTHER" id="PTHR47336">
    <property type="entry name" value="TRANSCRIPTION FACTOR HMS1-RELATED"/>
    <property type="match status" value="1"/>
</dbReference>
<dbReference type="OrthoDB" id="3542681at2759"/>
<evidence type="ECO:0000259" key="3">
    <source>
        <dbReference type="PROSITE" id="PS50888"/>
    </source>
</evidence>
<dbReference type="Pfam" id="PF00010">
    <property type="entry name" value="HLH"/>
    <property type="match status" value="1"/>
</dbReference>
<feature type="coiled-coil region" evidence="1">
    <location>
        <begin position="260"/>
        <end position="294"/>
    </location>
</feature>
<dbReference type="AlphaFoldDB" id="A0A9P7YSX3"/>
<protein>
    <recommendedName>
        <fullName evidence="3">BHLH domain-containing protein</fullName>
    </recommendedName>
</protein>
<evidence type="ECO:0000256" key="2">
    <source>
        <dbReference type="SAM" id="MobiDB-lite"/>
    </source>
</evidence>
<gene>
    <name evidence="4" type="ORF">BJ875DRAFT_244318</name>
</gene>
<dbReference type="CDD" id="cd11395">
    <property type="entry name" value="bHLHzip_SREBP_like"/>
    <property type="match status" value="1"/>
</dbReference>
<dbReference type="GO" id="GO:0046983">
    <property type="term" value="F:protein dimerization activity"/>
    <property type="evidence" value="ECO:0007669"/>
    <property type="project" value="InterPro"/>
</dbReference>
<feature type="domain" description="BHLH" evidence="3">
    <location>
        <begin position="210"/>
        <end position="270"/>
    </location>
</feature>
<dbReference type="InterPro" id="IPR036638">
    <property type="entry name" value="HLH_DNA-bd_sf"/>
</dbReference>
<dbReference type="EMBL" id="MU251361">
    <property type="protein sequence ID" value="KAG9239166.1"/>
    <property type="molecule type" value="Genomic_DNA"/>
</dbReference>
<dbReference type="PROSITE" id="PS50888">
    <property type="entry name" value="BHLH"/>
    <property type="match status" value="1"/>
</dbReference>
<evidence type="ECO:0000313" key="4">
    <source>
        <dbReference type="EMBL" id="KAG9239166.1"/>
    </source>
</evidence>